<organism evidence="2 3">
    <name type="scientific">Chryseobacterium oncorhynchi</name>
    <dbReference type="NCBI Taxonomy" id="741074"/>
    <lineage>
        <taxon>Bacteria</taxon>
        <taxon>Pseudomonadati</taxon>
        <taxon>Bacteroidota</taxon>
        <taxon>Flavobacteriia</taxon>
        <taxon>Flavobacteriales</taxon>
        <taxon>Weeksellaceae</taxon>
        <taxon>Chryseobacterium group</taxon>
        <taxon>Chryseobacterium</taxon>
    </lineage>
</organism>
<sequence>MNNMLVPVAYFVLLIFKHFMKNKGGRPKIIEEKLLRNKRIDCRLTEEEYNQLLKKIPIGVTISDGVRTLLLSNKSNTFHAIDFNKYLFEVNKIGTNINQISKNINTYGSIDEAGIYNLKNQIKAINTHFELIISSINNKL</sequence>
<dbReference type="InterPro" id="IPR008687">
    <property type="entry name" value="MobC"/>
</dbReference>
<comment type="caution">
    <text evidence="2">The sequence shown here is derived from an EMBL/GenBank/DDBJ whole genome shotgun (WGS) entry which is preliminary data.</text>
</comment>
<dbReference type="AlphaFoldDB" id="A0A316WEQ6"/>
<dbReference type="EMBL" id="PPEI02000011">
    <property type="protein sequence ID" value="PWN59569.1"/>
    <property type="molecule type" value="Genomic_DNA"/>
</dbReference>
<evidence type="ECO:0000313" key="2">
    <source>
        <dbReference type="EMBL" id="PWN59569.1"/>
    </source>
</evidence>
<accession>A0A316WEQ6</accession>
<keyword evidence="3" id="KW-1185">Reference proteome</keyword>
<dbReference type="Pfam" id="PF05713">
    <property type="entry name" value="MobC"/>
    <property type="match status" value="1"/>
</dbReference>
<gene>
    <name evidence="2" type="ORF">C1638_021440</name>
</gene>
<protein>
    <recommendedName>
        <fullName evidence="1">Bacterial mobilisation domain-containing protein</fullName>
    </recommendedName>
</protein>
<name>A0A316WEQ6_9FLAO</name>
<evidence type="ECO:0000259" key="1">
    <source>
        <dbReference type="Pfam" id="PF05713"/>
    </source>
</evidence>
<proteinExistence type="predicted"/>
<dbReference type="Proteomes" id="UP000236182">
    <property type="component" value="Unassembled WGS sequence"/>
</dbReference>
<reference evidence="2" key="1">
    <citation type="submission" date="2018-04" db="EMBL/GenBank/DDBJ databases">
        <title>Draft Genome Sequences of Chryseobacterium lactis NCTC11390T isolated from milk, Chryseobacterium oncorhynchi 701B-08T from rainbow trout, and Chryseobacterium viscerum 687B-08T from diseased fish.</title>
        <authorList>
            <person name="Jeong J.-J."/>
            <person name="Lee Y.J."/>
            <person name="Pathiraja D."/>
            <person name="Park B."/>
            <person name="Choi I.-G."/>
            <person name="Kim K.D."/>
        </authorList>
    </citation>
    <scope>NUCLEOTIDE SEQUENCE [LARGE SCALE GENOMIC DNA]</scope>
    <source>
        <strain evidence="2">701B-08</strain>
    </source>
</reference>
<feature type="domain" description="Bacterial mobilisation" evidence="1">
    <location>
        <begin position="87"/>
        <end position="127"/>
    </location>
</feature>
<dbReference type="OrthoDB" id="681025at2"/>
<evidence type="ECO:0000313" key="3">
    <source>
        <dbReference type="Proteomes" id="UP000236182"/>
    </source>
</evidence>